<keyword evidence="3" id="KW-1185">Reference proteome</keyword>
<feature type="compositionally biased region" description="Polar residues" evidence="1">
    <location>
        <begin position="155"/>
        <end position="165"/>
    </location>
</feature>
<dbReference type="Proteomes" id="UP001363622">
    <property type="component" value="Unassembled WGS sequence"/>
</dbReference>
<evidence type="ECO:0000256" key="1">
    <source>
        <dbReference type="SAM" id="MobiDB-lite"/>
    </source>
</evidence>
<evidence type="ECO:0000313" key="3">
    <source>
        <dbReference type="Proteomes" id="UP001363622"/>
    </source>
</evidence>
<gene>
    <name evidence="2" type="ORF">IWZ03DRAFT_126461</name>
</gene>
<protein>
    <submittedName>
        <fullName evidence="2">Uncharacterized protein</fullName>
    </submittedName>
</protein>
<feature type="region of interest" description="Disordered" evidence="1">
    <location>
        <begin position="149"/>
        <end position="216"/>
    </location>
</feature>
<accession>A0ABR1KSB6</accession>
<dbReference type="EMBL" id="JBBPHU010000003">
    <property type="protein sequence ID" value="KAK7519985.1"/>
    <property type="molecule type" value="Genomic_DNA"/>
</dbReference>
<proteinExistence type="predicted"/>
<comment type="caution">
    <text evidence="2">The sequence shown here is derived from an EMBL/GenBank/DDBJ whole genome shotgun (WGS) entry which is preliminary data.</text>
</comment>
<feature type="region of interest" description="Disordered" evidence="1">
    <location>
        <begin position="266"/>
        <end position="285"/>
    </location>
</feature>
<sequence>MRRPAPAVHHHRHTGFLSFISSSSQIQGVGVDPTNMSANGTDGDASKSRQIPEYVQRNFKLNQKLGIDAVEKTTAGHPTNAGHQTTRRSFLSCPSLVGDPVVADREAVASNAFDPSPADMTLYRAYINKQDSTPQTSSAAIDMFKAYTSERERSSSYTGPQTRSKSSIRRPYVSDPLPEGLREPRHVPALPRLGDGNLIAPEGEGSDHTTQPPKSKLQQYADEVYQNTVVQYLERVRRGEETVPTDQDRHNNRIWIASYSAWVARQNSNVDEEGPSEPQSPRKGG</sequence>
<reference evidence="2 3" key="1">
    <citation type="submission" date="2024-04" db="EMBL/GenBank/DDBJ databases">
        <title>Phyllosticta paracitricarpa is synonymous to the EU quarantine fungus P. citricarpa based on phylogenomic analyses.</title>
        <authorList>
            <consortium name="Lawrence Berkeley National Laboratory"/>
            <person name="Van Ingen-Buijs V.A."/>
            <person name="Van Westerhoven A.C."/>
            <person name="Haridas S."/>
            <person name="Skiadas P."/>
            <person name="Martin F."/>
            <person name="Groenewald J.Z."/>
            <person name="Crous P.W."/>
            <person name="Seidl M.F."/>
        </authorList>
    </citation>
    <scope>NUCLEOTIDE SEQUENCE [LARGE SCALE GENOMIC DNA]</scope>
    <source>
        <strain evidence="2 3">CBS 123371</strain>
    </source>
</reference>
<evidence type="ECO:0000313" key="2">
    <source>
        <dbReference type="EMBL" id="KAK7519985.1"/>
    </source>
</evidence>
<name>A0ABR1KSB6_9PEZI</name>
<organism evidence="2 3">
    <name type="scientific">Phyllosticta citriasiana</name>
    <dbReference type="NCBI Taxonomy" id="595635"/>
    <lineage>
        <taxon>Eukaryota</taxon>
        <taxon>Fungi</taxon>
        <taxon>Dikarya</taxon>
        <taxon>Ascomycota</taxon>
        <taxon>Pezizomycotina</taxon>
        <taxon>Dothideomycetes</taxon>
        <taxon>Dothideomycetes incertae sedis</taxon>
        <taxon>Botryosphaeriales</taxon>
        <taxon>Phyllostictaceae</taxon>
        <taxon>Phyllosticta</taxon>
    </lineage>
</organism>